<reference evidence="1" key="1">
    <citation type="submission" date="2021-05" db="EMBL/GenBank/DDBJ databases">
        <authorList>
            <person name="Pan Q."/>
            <person name="Jouanno E."/>
            <person name="Zahm M."/>
            <person name="Klopp C."/>
            <person name="Cabau C."/>
            <person name="Louis A."/>
            <person name="Berthelot C."/>
            <person name="Parey E."/>
            <person name="Roest Crollius H."/>
            <person name="Montfort J."/>
            <person name="Robinson-Rechavi M."/>
            <person name="Bouchez O."/>
            <person name="Lampietro C."/>
            <person name="Lopez Roques C."/>
            <person name="Donnadieu C."/>
            <person name="Postlethwait J."/>
            <person name="Bobe J."/>
            <person name="Dillon D."/>
            <person name="Chandos A."/>
            <person name="von Hippel F."/>
            <person name="Guiguen Y."/>
        </authorList>
    </citation>
    <scope>NUCLEOTIDE SEQUENCE</scope>
    <source>
        <strain evidence="1">YG-Jan2019</strain>
    </source>
</reference>
<proteinExistence type="predicted"/>
<evidence type="ECO:0000313" key="2">
    <source>
        <dbReference type="Proteomes" id="UP001157502"/>
    </source>
</evidence>
<keyword evidence="2" id="KW-1185">Reference proteome</keyword>
<dbReference type="Proteomes" id="UP001157502">
    <property type="component" value="Chromosome 19"/>
</dbReference>
<gene>
    <name evidence="1" type="ORF">DPEC_G00223470</name>
</gene>
<accession>A0ACC2G061</accession>
<protein>
    <submittedName>
        <fullName evidence="1">Uncharacterized protein</fullName>
    </submittedName>
</protein>
<dbReference type="EMBL" id="CM055746">
    <property type="protein sequence ID" value="KAJ7996917.1"/>
    <property type="molecule type" value="Genomic_DNA"/>
</dbReference>
<name>A0ACC2G061_DALPE</name>
<organism evidence="1 2">
    <name type="scientific">Dallia pectoralis</name>
    <name type="common">Alaska blackfish</name>
    <dbReference type="NCBI Taxonomy" id="75939"/>
    <lineage>
        <taxon>Eukaryota</taxon>
        <taxon>Metazoa</taxon>
        <taxon>Chordata</taxon>
        <taxon>Craniata</taxon>
        <taxon>Vertebrata</taxon>
        <taxon>Euteleostomi</taxon>
        <taxon>Actinopterygii</taxon>
        <taxon>Neopterygii</taxon>
        <taxon>Teleostei</taxon>
        <taxon>Protacanthopterygii</taxon>
        <taxon>Esociformes</taxon>
        <taxon>Umbridae</taxon>
        <taxon>Dallia</taxon>
    </lineage>
</organism>
<evidence type="ECO:0000313" key="1">
    <source>
        <dbReference type="EMBL" id="KAJ7996917.1"/>
    </source>
</evidence>
<sequence length="100" mass="10464">MTAYLNANLHQTDTRLTTQPVLPCTSSDVCRVRPLPPSPLCLLLAPPPAPLNTSPVVSHRAGPGQCVSPSIHTAESAGPLSADMRNDTFTVIGASNVGRH</sequence>
<comment type="caution">
    <text evidence="1">The sequence shown here is derived from an EMBL/GenBank/DDBJ whole genome shotgun (WGS) entry which is preliminary data.</text>
</comment>